<accession>A0ABR3DTV5</accession>
<dbReference type="Proteomes" id="UP001451303">
    <property type="component" value="Unassembled WGS sequence"/>
</dbReference>
<proteinExistence type="predicted"/>
<keyword evidence="2" id="KW-1185">Reference proteome</keyword>
<organism evidence="1 2">
    <name type="scientific">Neurospora intermedia</name>
    <dbReference type="NCBI Taxonomy" id="5142"/>
    <lineage>
        <taxon>Eukaryota</taxon>
        <taxon>Fungi</taxon>
        <taxon>Dikarya</taxon>
        <taxon>Ascomycota</taxon>
        <taxon>Pezizomycotina</taxon>
        <taxon>Sordariomycetes</taxon>
        <taxon>Sordariomycetidae</taxon>
        <taxon>Sordariales</taxon>
        <taxon>Sordariaceae</taxon>
        <taxon>Neurospora</taxon>
    </lineage>
</organism>
<gene>
    <name evidence="1" type="ORF">QR685DRAFT_69685</name>
</gene>
<dbReference type="EMBL" id="JAVLET010000001">
    <property type="protein sequence ID" value="KAL0476120.1"/>
    <property type="molecule type" value="Genomic_DNA"/>
</dbReference>
<reference evidence="1 2" key="1">
    <citation type="submission" date="2023-09" db="EMBL/GenBank/DDBJ databases">
        <title>Multi-omics analysis of a traditional fermented food reveals byproduct-associated fungal strains for waste-to-food upcycling.</title>
        <authorList>
            <consortium name="Lawrence Berkeley National Laboratory"/>
            <person name="Rekdal V.M."/>
            <person name="Villalobos-Escobedo J.M."/>
            <person name="Rodriguez-Valeron N."/>
            <person name="Garcia M.O."/>
            <person name="Vasquez D.P."/>
            <person name="Damayanti I."/>
            <person name="Sorensen P.M."/>
            <person name="Baidoo E.E."/>
            <person name="De Carvalho A.C."/>
            <person name="Riley R."/>
            <person name="Lipzen A."/>
            <person name="He G."/>
            <person name="Yan M."/>
            <person name="Haridas S."/>
            <person name="Daum C."/>
            <person name="Yoshinaga Y."/>
            <person name="Ng V."/>
            <person name="Grigoriev I.V."/>
            <person name="Munk R."/>
            <person name="Nuraida L."/>
            <person name="Wijaya C.H."/>
            <person name="Morales P.-C."/>
            <person name="Keasling J.D."/>
        </authorList>
    </citation>
    <scope>NUCLEOTIDE SEQUENCE [LARGE SCALE GENOMIC DNA]</scope>
    <source>
        <strain evidence="1 2">FGSC 2613</strain>
    </source>
</reference>
<evidence type="ECO:0000313" key="2">
    <source>
        <dbReference type="Proteomes" id="UP001451303"/>
    </source>
</evidence>
<protein>
    <submittedName>
        <fullName evidence="1">Uncharacterized protein</fullName>
    </submittedName>
</protein>
<evidence type="ECO:0000313" key="1">
    <source>
        <dbReference type="EMBL" id="KAL0476120.1"/>
    </source>
</evidence>
<name>A0ABR3DTV5_NEUIN</name>
<sequence length="244" mass="27671">MTRITTYCRALNTMSRGGNRNMGLNWTKVFYTDAYSAQSSLGGHHFSLTIHLSPFWKEYLGSFGYLPNRKKGSTCGWRHSSPVNLATSHALIPQLRVQYPTVCGRDSEIHYRKKADRQPTESGRCPTLIKMADSREGREGKRKEKPQTQMPWCYDIYSVSKVENSRLNDDGHYRRLVATASLYSTLTVTYHTLPLLYVPPIVLLILHERSPFFSFTFNTLSPKKAKRPAAASHTVNICALCACS</sequence>
<comment type="caution">
    <text evidence="1">The sequence shown here is derived from an EMBL/GenBank/DDBJ whole genome shotgun (WGS) entry which is preliminary data.</text>
</comment>